<dbReference type="EMBL" id="BPLR01017049">
    <property type="protein sequence ID" value="GIY88313.1"/>
    <property type="molecule type" value="Genomic_DNA"/>
</dbReference>
<evidence type="ECO:0000313" key="2">
    <source>
        <dbReference type="EMBL" id="GIY88313.1"/>
    </source>
</evidence>
<evidence type="ECO:0000256" key="1">
    <source>
        <dbReference type="SAM" id="MobiDB-lite"/>
    </source>
</evidence>
<proteinExistence type="predicted"/>
<accession>A0AAV4X1B4</accession>
<name>A0AAV4X1B4_CAEEX</name>
<sequence>MSTRLHSSRLWDLGPYTLVSYPDYIALALRPIKMKCGISIHSSKLSSPALITSKKNSSIERKKYAIRKRDNGSDIIKPTQAQKNKQFPKMGAKNEAKKEKRIFEIRLAIFRRRDSFLEAALNRSEVSLP</sequence>
<organism evidence="2 3">
    <name type="scientific">Caerostris extrusa</name>
    <name type="common">Bark spider</name>
    <name type="synonym">Caerostris bankana</name>
    <dbReference type="NCBI Taxonomy" id="172846"/>
    <lineage>
        <taxon>Eukaryota</taxon>
        <taxon>Metazoa</taxon>
        <taxon>Ecdysozoa</taxon>
        <taxon>Arthropoda</taxon>
        <taxon>Chelicerata</taxon>
        <taxon>Arachnida</taxon>
        <taxon>Araneae</taxon>
        <taxon>Araneomorphae</taxon>
        <taxon>Entelegynae</taxon>
        <taxon>Araneoidea</taxon>
        <taxon>Araneidae</taxon>
        <taxon>Caerostris</taxon>
    </lineage>
</organism>
<protein>
    <submittedName>
        <fullName evidence="2">Uncharacterized protein</fullName>
    </submittedName>
</protein>
<dbReference type="Proteomes" id="UP001054945">
    <property type="component" value="Unassembled WGS sequence"/>
</dbReference>
<dbReference type="AlphaFoldDB" id="A0AAV4X1B4"/>
<evidence type="ECO:0000313" key="3">
    <source>
        <dbReference type="Proteomes" id="UP001054945"/>
    </source>
</evidence>
<feature type="region of interest" description="Disordered" evidence="1">
    <location>
        <begin position="70"/>
        <end position="95"/>
    </location>
</feature>
<reference evidence="2 3" key="1">
    <citation type="submission" date="2021-06" db="EMBL/GenBank/DDBJ databases">
        <title>Caerostris extrusa draft genome.</title>
        <authorList>
            <person name="Kono N."/>
            <person name="Arakawa K."/>
        </authorList>
    </citation>
    <scope>NUCLEOTIDE SEQUENCE [LARGE SCALE GENOMIC DNA]</scope>
</reference>
<comment type="caution">
    <text evidence="2">The sequence shown here is derived from an EMBL/GenBank/DDBJ whole genome shotgun (WGS) entry which is preliminary data.</text>
</comment>
<gene>
    <name evidence="2" type="ORF">CEXT_443691</name>
</gene>
<keyword evidence="3" id="KW-1185">Reference proteome</keyword>